<gene>
    <name evidence="1" type="ORF">PHMEG_00021006</name>
</gene>
<organism evidence="1 2">
    <name type="scientific">Phytophthora megakarya</name>
    <dbReference type="NCBI Taxonomy" id="4795"/>
    <lineage>
        <taxon>Eukaryota</taxon>
        <taxon>Sar</taxon>
        <taxon>Stramenopiles</taxon>
        <taxon>Oomycota</taxon>
        <taxon>Peronosporomycetes</taxon>
        <taxon>Peronosporales</taxon>
        <taxon>Peronosporaceae</taxon>
        <taxon>Phytophthora</taxon>
    </lineage>
</organism>
<dbReference type="EMBL" id="NBNE01003853">
    <property type="protein sequence ID" value="OWZ06706.1"/>
    <property type="molecule type" value="Genomic_DNA"/>
</dbReference>
<name>A0A225VMG9_9STRA</name>
<reference evidence="2" key="1">
    <citation type="submission" date="2017-03" db="EMBL/GenBank/DDBJ databases">
        <title>Phytopthora megakarya and P. palmivora, two closely related causual agents of cacao black pod achieved similar genome size and gene model numbers by different mechanisms.</title>
        <authorList>
            <person name="Ali S."/>
            <person name="Shao J."/>
            <person name="Larry D.J."/>
            <person name="Kronmiller B."/>
            <person name="Shen D."/>
            <person name="Strem M.D."/>
            <person name="Melnick R.L."/>
            <person name="Guiltinan M.J."/>
            <person name="Tyler B.M."/>
            <person name="Meinhardt L.W."/>
            <person name="Bailey B.A."/>
        </authorList>
    </citation>
    <scope>NUCLEOTIDE SEQUENCE [LARGE SCALE GENOMIC DNA]</scope>
    <source>
        <strain evidence="2">zdho120</strain>
    </source>
</reference>
<comment type="caution">
    <text evidence="1">The sequence shown here is derived from an EMBL/GenBank/DDBJ whole genome shotgun (WGS) entry which is preliminary data.</text>
</comment>
<evidence type="ECO:0000313" key="2">
    <source>
        <dbReference type="Proteomes" id="UP000198211"/>
    </source>
</evidence>
<accession>A0A225VMG9</accession>
<evidence type="ECO:0000313" key="1">
    <source>
        <dbReference type="EMBL" id="OWZ06706.1"/>
    </source>
</evidence>
<protein>
    <submittedName>
        <fullName evidence="1">Uncharacterized protein</fullName>
    </submittedName>
</protein>
<dbReference type="Proteomes" id="UP000198211">
    <property type="component" value="Unassembled WGS sequence"/>
</dbReference>
<proteinExistence type="predicted"/>
<sequence>MLTRRRERPTSRHTNRALWQLYNYTKHSSLRKAARAYFPLCVAKKIDQLNGVVSY</sequence>
<dbReference type="AlphaFoldDB" id="A0A225VMG9"/>
<keyword evidence="2" id="KW-1185">Reference proteome</keyword>